<dbReference type="Proteomes" id="UP000693946">
    <property type="component" value="Linkage Group LG18"/>
</dbReference>
<organism evidence="1 2">
    <name type="scientific">Solea senegalensis</name>
    <name type="common">Senegalese sole</name>
    <dbReference type="NCBI Taxonomy" id="28829"/>
    <lineage>
        <taxon>Eukaryota</taxon>
        <taxon>Metazoa</taxon>
        <taxon>Chordata</taxon>
        <taxon>Craniata</taxon>
        <taxon>Vertebrata</taxon>
        <taxon>Euteleostomi</taxon>
        <taxon>Actinopterygii</taxon>
        <taxon>Neopterygii</taxon>
        <taxon>Teleostei</taxon>
        <taxon>Neoteleostei</taxon>
        <taxon>Acanthomorphata</taxon>
        <taxon>Carangaria</taxon>
        <taxon>Pleuronectiformes</taxon>
        <taxon>Pleuronectoidei</taxon>
        <taxon>Soleidae</taxon>
        <taxon>Solea</taxon>
    </lineage>
</organism>
<dbReference type="AlphaFoldDB" id="A0AAV6RMG5"/>
<proteinExistence type="predicted"/>
<dbReference type="EMBL" id="JAGKHQ010000010">
    <property type="protein sequence ID" value="KAG7506736.1"/>
    <property type="molecule type" value="Genomic_DNA"/>
</dbReference>
<comment type="caution">
    <text evidence="1">The sequence shown here is derived from an EMBL/GenBank/DDBJ whole genome shotgun (WGS) entry which is preliminary data.</text>
</comment>
<name>A0AAV6RMG5_SOLSE</name>
<evidence type="ECO:0000313" key="2">
    <source>
        <dbReference type="Proteomes" id="UP000693946"/>
    </source>
</evidence>
<reference evidence="1 2" key="1">
    <citation type="journal article" date="2021" name="Sci. Rep.">
        <title>Chromosome anchoring in Senegalese sole (Solea senegalensis) reveals sex-associated markers and genome rearrangements in flatfish.</title>
        <authorList>
            <person name="Guerrero-Cozar I."/>
            <person name="Gomez-Garrido J."/>
            <person name="Berbel C."/>
            <person name="Martinez-Blanch J.F."/>
            <person name="Alioto T."/>
            <person name="Claros M.G."/>
            <person name="Gagnaire P.A."/>
            <person name="Manchado M."/>
        </authorList>
    </citation>
    <scope>NUCLEOTIDE SEQUENCE [LARGE SCALE GENOMIC DNA]</scope>
    <source>
        <strain evidence="1">Sse05_10M</strain>
    </source>
</reference>
<sequence length="90" mass="9605">MGNCSFFGDGKPENSKFLKESKMAEEIEKGKAAPTETLTVKRSSVWPLLSLRAAAAAAAAAAALFSVRPLCVHSVHTVRTEDMRTAVVGR</sequence>
<keyword evidence="2" id="KW-1185">Reference proteome</keyword>
<protein>
    <submittedName>
        <fullName evidence="1">Uncharacterized protein</fullName>
    </submittedName>
</protein>
<accession>A0AAV6RMG5</accession>
<evidence type="ECO:0000313" key="1">
    <source>
        <dbReference type="EMBL" id="KAG7506736.1"/>
    </source>
</evidence>
<gene>
    <name evidence="1" type="ORF">JOB18_014398</name>
</gene>